<name>A0A7X9E7I8_UNCKA</name>
<keyword evidence="2" id="KW-0732">Signal</keyword>
<dbReference type="EMBL" id="JAAZNV010000009">
    <property type="protein sequence ID" value="NMB91721.1"/>
    <property type="molecule type" value="Genomic_DNA"/>
</dbReference>
<protein>
    <submittedName>
        <fullName evidence="3">DUF4282 domain-containing protein</fullName>
    </submittedName>
</protein>
<dbReference type="AlphaFoldDB" id="A0A7X9E7I8"/>
<evidence type="ECO:0000313" key="3">
    <source>
        <dbReference type="EMBL" id="NMB91721.1"/>
    </source>
</evidence>
<keyword evidence="1" id="KW-0472">Membrane</keyword>
<feature type="chain" id="PRO_5031551142" evidence="2">
    <location>
        <begin position="29"/>
        <end position="265"/>
    </location>
</feature>
<reference evidence="3 4" key="1">
    <citation type="journal article" date="2020" name="Biotechnol. Biofuels">
        <title>New insights from the biogas microbiome by comprehensive genome-resolved metagenomics of nearly 1600 species originating from multiple anaerobic digesters.</title>
        <authorList>
            <person name="Campanaro S."/>
            <person name="Treu L."/>
            <person name="Rodriguez-R L.M."/>
            <person name="Kovalovszki A."/>
            <person name="Ziels R.M."/>
            <person name="Maus I."/>
            <person name="Zhu X."/>
            <person name="Kougias P.G."/>
            <person name="Basile A."/>
            <person name="Luo G."/>
            <person name="Schluter A."/>
            <person name="Konstantinidis K.T."/>
            <person name="Angelidaki I."/>
        </authorList>
    </citation>
    <scope>NUCLEOTIDE SEQUENCE [LARGE SCALE GENOMIC DNA]</scope>
    <source>
        <strain evidence="3">AS27yjCOA_202</strain>
    </source>
</reference>
<dbReference type="Proteomes" id="UP000590542">
    <property type="component" value="Unassembled WGS sequence"/>
</dbReference>
<feature type="transmembrane region" description="Helical" evidence="1">
    <location>
        <begin position="197"/>
        <end position="218"/>
    </location>
</feature>
<evidence type="ECO:0000256" key="1">
    <source>
        <dbReference type="SAM" id="Phobius"/>
    </source>
</evidence>
<evidence type="ECO:0000256" key="2">
    <source>
        <dbReference type="SAM" id="SignalP"/>
    </source>
</evidence>
<feature type="transmembrane region" description="Helical" evidence="1">
    <location>
        <begin position="234"/>
        <end position="255"/>
    </location>
</feature>
<keyword evidence="1" id="KW-1133">Transmembrane helix</keyword>
<evidence type="ECO:0000313" key="4">
    <source>
        <dbReference type="Proteomes" id="UP000590542"/>
    </source>
</evidence>
<comment type="caution">
    <text evidence="3">The sequence shown here is derived from an EMBL/GenBank/DDBJ whole genome shotgun (WGS) entry which is preliminary data.</text>
</comment>
<gene>
    <name evidence="3" type="ORF">GYA37_02650</name>
</gene>
<proteinExistence type="predicted"/>
<keyword evidence="1" id="KW-0812">Transmembrane</keyword>
<accession>A0A7X9E7I8</accession>
<organism evidence="3 4">
    <name type="scientific">candidate division WWE3 bacterium</name>
    <dbReference type="NCBI Taxonomy" id="2053526"/>
    <lineage>
        <taxon>Bacteria</taxon>
        <taxon>Katanobacteria</taxon>
    </lineage>
</organism>
<feature type="signal peptide" evidence="2">
    <location>
        <begin position="1"/>
        <end position="28"/>
    </location>
</feature>
<sequence length="265" mass="28457">MKTRFSKCLTFSFLLGFIIFLSSTKSYGASVTTPQECKDEGGTCYSAVTCPTTHILLGACSMNNVCCKVKPTGNECTDKGYTCSPTSPGSLYKQVSYSCSNTADKCWALITECTHKCVPTGKCKEIAIGNCGSNEVCCKKEIVDLFCAKYGEPCEKPSDCCTGMTCNINTCGPSLNDSYKGPKITNWQELISPVARILYYGALFIGFCYVVISGYMLMTSEGDPKKTQDAQGQLTAAIIGIIFVLLSAAILRVIINSLIGGNISI</sequence>